<evidence type="ECO:0000313" key="1">
    <source>
        <dbReference type="EMBL" id="ANF23209.1"/>
    </source>
</evidence>
<reference evidence="2" key="1">
    <citation type="journal article" date="2016" name="Syst. Appl. Microbiol.">
        <title>Thermococcus piezophilus sp. nov., a novel hyperthermophilic and piezophilic archaeon with a broad pressure range for growth, isolated from a deepest hydrothermal vent at the Mid-Cayman Rise.</title>
        <authorList>
            <person name="Dalmasso C."/>
            <person name="Oger P."/>
            <person name="Selva G."/>
            <person name="Courtine D."/>
            <person name="L'Haridon S."/>
            <person name="Garlaschelli A."/>
            <person name="Roussel E."/>
            <person name="Miyazaki J."/>
            <person name="Reveillaud J."/>
            <person name="Jebbar M."/>
            <person name="Takai K."/>
            <person name="Maignien L."/>
            <person name="Alain K."/>
        </authorList>
    </citation>
    <scope>NUCLEOTIDE SEQUENCE [LARGE SCALE GENOMIC DNA]</scope>
    <source>
        <strain evidence="2">CDGS</strain>
    </source>
</reference>
<dbReference type="EMBL" id="CP015520">
    <property type="protein sequence ID" value="ANF23209.1"/>
    <property type="molecule type" value="Genomic_DNA"/>
</dbReference>
<dbReference type="KEGG" id="tpie:A7C91_08535"/>
<name>A0A172WIN1_9EURY</name>
<keyword evidence="2" id="KW-1185">Reference proteome</keyword>
<protein>
    <submittedName>
        <fullName evidence="1">Uncharacterized protein</fullName>
    </submittedName>
</protein>
<sequence length="105" mass="11789">MYQKCFASVLLYMNSNGDVLSFRATEIKFRGSSDELQRLEPFARELYNTAMLRNDLMGGNTSTAVVYWDVLTVRTGALSGEDCWALLSKEVAKAVGRWAETLNKP</sequence>
<accession>A0A172WIN1</accession>
<gene>
    <name evidence="1" type="ORF">A7C91_08535</name>
</gene>
<proteinExistence type="predicted"/>
<dbReference type="AlphaFoldDB" id="A0A172WIN1"/>
<evidence type="ECO:0000313" key="2">
    <source>
        <dbReference type="Proteomes" id="UP000076969"/>
    </source>
</evidence>
<organism evidence="1 2">
    <name type="scientific">Thermococcus piezophilus</name>
    <dbReference type="NCBI Taxonomy" id="1712654"/>
    <lineage>
        <taxon>Archaea</taxon>
        <taxon>Methanobacteriati</taxon>
        <taxon>Methanobacteriota</taxon>
        <taxon>Thermococci</taxon>
        <taxon>Thermococcales</taxon>
        <taxon>Thermococcaceae</taxon>
        <taxon>Thermococcus</taxon>
    </lineage>
</organism>
<dbReference type="Proteomes" id="UP000076969">
    <property type="component" value="Chromosome"/>
</dbReference>